<evidence type="ECO:0000313" key="2">
    <source>
        <dbReference type="EMBL" id="QNT58661.1"/>
    </source>
</evidence>
<dbReference type="Gene3D" id="3.40.50.300">
    <property type="entry name" value="P-loop containing nucleotide triphosphate hydrolases"/>
    <property type="match status" value="1"/>
</dbReference>
<protein>
    <submittedName>
        <fullName evidence="2">IstB-like ATP binding family protein</fullName>
    </submittedName>
</protein>
<dbReference type="EMBL" id="CP060414">
    <property type="protein sequence ID" value="QNT58661.1"/>
    <property type="molecule type" value="Genomic_DNA"/>
</dbReference>
<accession>A0A7H1MAJ6</accession>
<sequence length="253" mass="27458">MTELSDLSFIEKHENAVLTGPGRAGETDLAVSLAYPAVMAGIKIRFVTAADLMLQPAAHNRGKRKSYLQGSVMGPRLPVIDETGCLPFEREANLFFNVAAKRYGRGSMILRADLPFGRRAGAFANDTALTAAMSDRLLRHCHVVRISGEIYRLKDKKKIGIAPVIKEIYPPRGMVTIKLPVPVLKWSVLTAVDSIAGSFKRLMMFCTAAVGIPYANADSAAVTPASRIRQSVPIVPPWPRLRISVSSGVFAAL</sequence>
<dbReference type="Proteomes" id="UP000516412">
    <property type="component" value="Chromosome"/>
</dbReference>
<evidence type="ECO:0000259" key="1">
    <source>
        <dbReference type="Pfam" id="PF01695"/>
    </source>
</evidence>
<feature type="domain" description="IstB-like ATP-binding" evidence="1">
    <location>
        <begin position="2"/>
        <end position="158"/>
    </location>
</feature>
<evidence type="ECO:0000313" key="3">
    <source>
        <dbReference type="Proteomes" id="UP000516412"/>
    </source>
</evidence>
<dbReference type="InterPro" id="IPR027417">
    <property type="entry name" value="P-loop_NTPase"/>
</dbReference>
<proteinExistence type="predicted"/>
<dbReference type="InterPro" id="IPR002611">
    <property type="entry name" value="IstB_ATP-bd"/>
</dbReference>
<name>A0A7H1MAJ6_9NEIS</name>
<reference evidence="2" key="1">
    <citation type="submission" date="2024-06" db="EMBL/GenBank/DDBJ databases">
        <title>Complete Genome Sequence of mouse commensal type strain Neisseria musculi.</title>
        <authorList>
            <person name="Thapa E."/>
            <person name="Aluvathingal J."/>
            <person name="Nadendla S."/>
            <person name="Mehta A."/>
            <person name="Tettelin H."/>
            <person name="Weyand N.J."/>
        </authorList>
    </citation>
    <scope>NUCLEOTIDE SEQUENCE</scope>
    <source>
        <strain evidence="2">NW831</strain>
    </source>
</reference>
<dbReference type="AlphaFoldDB" id="A0A7H1MAJ6"/>
<gene>
    <name evidence="2" type="ORF">H7A79_0093</name>
</gene>
<dbReference type="Pfam" id="PF01695">
    <property type="entry name" value="IstB_IS21"/>
    <property type="match status" value="1"/>
</dbReference>
<dbReference type="KEGG" id="nmus:H7A79_0093"/>
<organism evidence="2 3">
    <name type="scientific">Neisseria musculi</name>
    <dbReference type="NCBI Taxonomy" id="1815583"/>
    <lineage>
        <taxon>Bacteria</taxon>
        <taxon>Pseudomonadati</taxon>
        <taxon>Pseudomonadota</taxon>
        <taxon>Betaproteobacteria</taxon>
        <taxon>Neisseriales</taxon>
        <taxon>Neisseriaceae</taxon>
        <taxon>Neisseria</taxon>
    </lineage>
</organism>
<keyword evidence="3" id="KW-1185">Reference proteome</keyword>
<dbReference type="GO" id="GO:0005524">
    <property type="term" value="F:ATP binding"/>
    <property type="evidence" value="ECO:0007669"/>
    <property type="project" value="InterPro"/>
</dbReference>